<evidence type="ECO:0000313" key="1">
    <source>
        <dbReference type="EMBL" id="ADI66572.1"/>
    </source>
</evidence>
<reference evidence="2" key="1">
    <citation type="submission" date="2010-03" db="EMBL/GenBank/DDBJ databases">
        <title>Complete sequence of Mobiluncus curtisii ATCC 43063.</title>
        <authorList>
            <person name="Muzny D."/>
            <person name="Qin X."/>
            <person name="Deng J."/>
            <person name="Jiang H."/>
            <person name="Liu Y."/>
            <person name="Qu J."/>
            <person name="Song X.-Z."/>
            <person name="Zhang L."/>
            <person name="Thornton R."/>
            <person name="Coyle M."/>
            <person name="Francisco L."/>
            <person name="Jackson L."/>
            <person name="Javaid M."/>
            <person name="Korchina V."/>
            <person name="Kovar C."/>
            <person name="Mata R."/>
            <person name="Mathew T."/>
            <person name="Ngo R."/>
            <person name="Nguyen L."/>
            <person name="Nguyen N."/>
            <person name="Okwuonu G."/>
            <person name="Ongeri F."/>
            <person name="Pham C."/>
            <person name="Simmons D."/>
            <person name="Wilczek-Boney K."/>
            <person name="Hale W."/>
            <person name="Jakkamsetti A."/>
            <person name="Pham P."/>
            <person name="Ruth R."/>
            <person name="San Lucas F."/>
            <person name="Warren J."/>
            <person name="Zhang J."/>
            <person name="Zhao Z."/>
            <person name="Zhou C."/>
            <person name="Zhu D."/>
            <person name="Lee S."/>
            <person name="Bess C."/>
            <person name="Blankenburg K."/>
            <person name="Forbes L."/>
            <person name="Fu Q."/>
            <person name="Gubbala S."/>
            <person name="Hirani K."/>
            <person name="Jayaseelan J.C."/>
            <person name="Lara F."/>
            <person name="Munidasa M."/>
            <person name="Palculict T."/>
            <person name="Patil S."/>
            <person name="Pu L.-L."/>
            <person name="Saada N."/>
            <person name="Tang L."/>
            <person name="Weissenberger G."/>
            <person name="Zhu Y."/>
            <person name="Hemphill L."/>
            <person name="Shang Y."/>
            <person name="Youmans B."/>
            <person name="Ayvaz T."/>
            <person name="Ross M."/>
            <person name="Santibanez J."/>
            <person name="Aqrawi P."/>
            <person name="Gross S."/>
            <person name="Joshi V."/>
            <person name="Fowler G."/>
            <person name="Nazareth L."/>
            <person name="Reid J."/>
            <person name="Worley K."/>
            <person name="Petrosino J."/>
            <person name="Highlander S."/>
            <person name="Gibbs R."/>
            <person name="Gibbs R."/>
        </authorList>
    </citation>
    <scope>NUCLEOTIDE SEQUENCE [LARGE SCALE GENOMIC DNA]</scope>
    <source>
        <strain evidence="2">ATCC 43063 / DSM 2711 / V125</strain>
    </source>
</reference>
<dbReference type="EMBL" id="CP001992">
    <property type="protein sequence ID" value="ADI66572.1"/>
    <property type="molecule type" value="Genomic_DNA"/>
</dbReference>
<sequence>MVPALAGMSLIWRAAPSAPAGGPRTRGDEPHALVKCGAGDVWSPHSRG</sequence>
<evidence type="ECO:0000313" key="2">
    <source>
        <dbReference type="Proteomes" id="UP000006742"/>
    </source>
</evidence>
<dbReference type="STRING" id="548479.HMPREF0573_10253"/>
<dbReference type="Proteomes" id="UP000006742">
    <property type="component" value="Chromosome"/>
</dbReference>
<organism evidence="1 2">
    <name type="scientific">Mobiluncus curtisii (strain ATCC 43063 / DSM 2711 / V125)</name>
    <name type="common">Falcivibrio vaginalis</name>
    <dbReference type="NCBI Taxonomy" id="548479"/>
    <lineage>
        <taxon>Bacteria</taxon>
        <taxon>Bacillati</taxon>
        <taxon>Actinomycetota</taxon>
        <taxon>Actinomycetes</taxon>
        <taxon>Actinomycetales</taxon>
        <taxon>Actinomycetaceae</taxon>
        <taxon>Mobiluncus</taxon>
    </lineage>
</organism>
<dbReference type="KEGG" id="mcu:HMPREF0573_10253"/>
<dbReference type="HOGENOM" id="CLU_207303_2_0_11"/>
<protein>
    <submittedName>
        <fullName evidence="1">Uncharacterized protein</fullName>
    </submittedName>
</protein>
<name>D6ZIM3_MOBCV</name>
<keyword evidence="2" id="KW-1185">Reference proteome</keyword>
<gene>
    <name evidence="1" type="ordered locus">HMPREF0573_10253</name>
</gene>
<dbReference type="AlphaFoldDB" id="D6ZIM3"/>
<proteinExistence type="predicted"/>
<accession>D6ZIM3</accession>